<dbReference type="VEuPathDB" id="FungiDB:BD410DRAFT_727484"/>
<keyword evidence="1" id="KW-0547">Nucleotide-binding</keyword>
<dbReference type="STRING" id="50990.A0A4Y7PW93"/>
<feature type="domain" description="Mitochondrial chaperone BCS1-like ATPase lid" evidence="4">
    <location>
        <begin position="221"/>
        <end position="292"/>
    </location>
</feature>
<evidence type="ECO:0000256" key="2">
    <source>
        <dbReference type="ARBA" id="ARBA00022840"/>
    </source>
</evidence>
<sequence length="305" mass="33987">LEALLLEAKTLYKLHVQDRVTMFTPDFRLNDWRVSASQPNRTWDSVILDENVKKSILTDATNFFEGEEWYRERGIPWRRGIMFHGAPGSGKSSFVHALASKLCVPICIVSLGDPDMNDSTFKELMSRLPTPSLALIEDIDISFRNGLNREDTGLRSTYSSSSLPSSKPQLTLAGILNALDGVNCHEGHMLIATSNKPDSLDTALTRAGRIDAKFKFHAASHYQASTLFNRFYKPDCDQLVHLEDAAHENIELGDLATRFADSIASHEMSMAELQGHLMCFRSSAHDAVLNISSLLENKRTNTSGE</sequence>
<keyword evidence="2" id="KW-0067">ATP-binding</keyword>
<dbReference type="Proteomes" id="UP000294933">
    <property type="component" value="Unassembled WGS sequence"/>
</dbReference>
<dbReference type="SUPFAM" id="SSF52540">
    <property type="entry name" value="P-loop containing nucleoside triphosphate hydrolases"/>
    <property type="match status" value="1"/>
</dbReference>
<dbReference type="EMBL" id="ML170198">
    <property type="protein sequence ID" value="TDL19306.1"/>
    <property type="molecule type" value="Genomic_DNA"/>
</dbReference>
<evidence type="ECO:0000256" key="1">
    <source>
        <dbReference type="ARBA" id="ARBA00022741"/>
    </source>
</evidence>
<protein>
    <submittedName>
        <fullName evidence="5">P-loop containing nucleoside triphosphate hydrolase protein</fullName>
    </submittedName>
</protein>
<evidence type="ECO:0000313" key="6">
    <source>
        <dbReference type="Proteomes" id="UP000294933"/>
    </source>
</evidence>
<name>A0A4Y7PW93_9AGAM</name>
<evidence type="ECO:0000259" key="3">
    <source>
        <dbReference type="Pfam" id="PF00004"/>
    </source>
</evidence>
<dbReference type="AlphaFoldDB" id="A0A4Y7PW93"/>
<accession>A0A4Y7PW93</accession>
<feature type="domain" description="ATPase AAA-type core" evidence="3">
    <location>
        <begin position="81"/>
        <end position="216"/>
    </location>
</feature>
<keyword evidence="6" id="KW-1185">Reference proteome</keyword>
<dbReference type="GO" id="GO:0016887">
    <property type="term" value="F:ATP hydrolysis activity"/>
    <property type="evidence" value="ECO:0007669"/>
    <property type="project" value="InterPro"/>
</dbReference>
<dbReference type="Pfam" id="PF25426">
    <property type="entry name" value="AAA_lid_BCS1"/>
    <property type="match status" value="1"/>
</dbReference>
<reference evidence="5 6" key="1">
    <citation type="submission" date="2018-06" db="EMBL/GenBank/DDBJ databases">
        <title>A transcriptomic atlas of mushroom development highlights an independent origin of complex multicellularity.</title>
        <authorList>
            <consortium name="DOE Joint Genome Institute"/>
            <person name="Krizsan K."/>
            <person name="Almasi E."/>
            <person name="Merenyi Z."/>
            <person name="Sahu N."/>
            <person name="Viragh M."/>
            <person name="Koszo T."/>
            <person name="Mondo S."/>
            <person name="Kiss B."/>
            <person name="Balint B."/>
            <person name="Kues U."/>
            <person name="Barry K."/>
            <person name="Hegedus J.C."/>
            <person name="Henrissat B."/>
            <person name="Johnson J."/>
            <person name="Lipzen A."/>
            <person name="Ohm R."/>
            <person name="Nagy I."/>
            <person name="Pangilinan J."/>
            <person name="Yan J."/>
            <person name="Xiong Y."/>
            <person name="Grigoriev I.V."/>
            <person name="Hibbett D.S."/>
            <person name="Nagy L.G."/>
        </authorList>
    </citation>
    <scope>NUCLEOTIDE SEQUENCE [LARGE SCALE GENOMIC DNA]</scope>
    <source>
        <strain evidence="5 6">SZMC22713</strain>
    </source>
</reference>
<dbReference type="InterPro" id="IPR057495">
    <property type="entry name" value="AAA_lid_BCS1"/>
</dbReference>
<dbReference type="Gene3D" id="3.40.50.300">
    <property type="entry name" value="P-loop containing nucleotide triphosphate hydrolases"/>
    <property type="match status" value="1"/>
</dbReference>
<dbReference type="PANTHER" id="PTHR23070">
    <property type="entry name" value="BCS1 AAA-TYPE ATPASE"/>
    <property type="match status" value="1"/>
</dbReference>
<dbReference type="InterPro" id="IPR050747">
    <property type="entry name" value="Mitochondrial_chaperone_BCS1"/>
</dbReference>
<organism evidence="5 6">
    <name type="scientific">Rickenella mellea</name>
    <dbReference type="NCBI Taxonomy" id="50990"/>
    <lineage>
        <taxon>Eukaryota</taxon>
        <taxon>Fungi</taxon>
        <taxon>Dikarya</taxon>
        <taxon>Basidiomycota</taxon>
        <taxon>Agaricomycotina</taxon>
        <taxon>Agaricomycetes</taxon>
        <taxon>Hymenochaetales</taxon>
        <taxon>Rickenellaceae</taxon>
        <taxon>Rickenella</taxon>
    </lineage>
</organism>
<proteinExistence type="predicted"/>
<dbReference type="GO" id="GO:0005524">
    <property type="term" value="F:ATP binding"/>
    <property type="evidence" value="ECO:0007669"/>
    <property type="project" value="UniProtKB-KW"/>
</dbReference>
<evidence type="ECO:0000313" key="5">
    <source>
        <dbReference type="EMBL" id="TDL19306.1"/>
    </source>
</evidence>
<dbReference type="Pfam" id="PF00004">
    <property type="entry name" value="AAA"/>
    <property type="match status" value="1"/>
</dbReference>
<feature type="non-terminal residue" evidence="5">
    <location>
        <position position="1"/>
    </location>
</feature>
<dbReference type="OrthoDB" id="10251412at2759"/>
<dbReference type="InterPro" id="IPR027417">
    <property type="entry name" value="P-loop_NTPase"/>
</dbReference>
<evidence type="ECO:0000259" key="4">
    <source>
        <dbReference type="Pfam" id="PF25426"/>
    </source>
</evidence>
<dbReference type="InterPro" id="IPR003959">
    <property type="entry name" value="ATPase_AAA_core"/>
</dbReference>
<keyword evidence="5" id="KW-0378">Hydrolase</keyword>
<gene>
    <name evidence="5" type="ORF">BD410DRAFT_727484</name>
</gene>